<dbReference type="Proteomes" id="UP000016630">
    <property type="component" value="Unassembled WGS sequence"/>
</dbReference>
<name>A0A0E2LP30_PORGN</name>
<dbReference type="AlphaFoldDB" id="A0A0E2LP30"/>
<evidence type="ECO:0000313" key="2">
    <source>
        <dbReference type="Proteomes" id="UP000016630"/>
    </source>
</evidence>
<accession>A0A0E2LP30</accession>
<reference evidence="1 2" key="1">
    <citation type="submission" date="2013-06" db="EMBL/GenBank/DDBJ databases">
        <authorList>
            <person name="Weinstock G."/>
            <person name="Sodergren E."/>
            <person name="Lobos E.A."/>
            <person name="Fulton L."/>
            <person name="Fulton R."/>
            <person name="Courtney L."/>
            <person name="Fronick C."/>
            <person name="O'Laughlin M."/>
            <person name="Godfrey J."/>
            <person name="Wilson R.M."/>
            <person name="Miner T."/>
            <person name="Farmer C."/>
            <person name="Delehaunty K."/>
            <person name="Cordes M."/>
            <person name="Minx P."/>
            <person name="Tomlinson C."/>
            <person name="Chen J."/>
            <person name="Wollam A."/>
            <person name="Pepin K.H."/>
            <person name="Bhonagiri V."/>
            <person name="Zhang X."/>
            <person name="Warren W."/>
            <person name="Mitreva M."/>
            <person name="Mardis E.R."/>
            <person name="Wilson R.K."/>
        </authorList>
    </citation>
    <scope>NUCLEOTIDE SEQUENCE [LARGE SCALE GENOMIC DNA]</scope>
    <source>
        <strain evidence="1 2">F0570</strain>
    </source>
</reference>
<gene>
    <name evidence="1" type="ORF">HMPREF1555_01683</name>
</gene>
<sequence>MLVCYIKLSYYLDYYRQKFVKLLRAHYVCDGKVRFFIVKVLVNLGRSES</sequence>
<comment type="caution">
    <text evidence="1">The sequence shown here is derived from an EMBL/GenBank/DDBJ whole genome shotgun (WGS) entry which is preliminary data.</text>
</comment>
<organism evidence="1 2">
    <name type="scientific">Porphyromonas gingivalis F0570</name>
    <dbReference type="NCBI Taxonomy" id="1227271"/>
    <lineage>
        <taxon>Bacteria</taxon>
        <taxon>Pseudomonadati</taxon>
        <taxon>Bacteroidota</taxon>
        <taxon>Bacteroidia</taxon>
        <taxon>Bacteroidales</taxon>
        <taxon>Porphyromonadaceae</taxon>
        <taxon>Porphyromonas</taxon>
    </lineage>
</organism>
<evidence type="ECO:0000313" key="1">
    <source>
        <dbReference type="EMBL" id="ERJ64888.1"/>
    </source>
</evidence>
<protein>
    <submittedName>
        <fullName evidence="1">Uncharacterized protein</fullName>
    </submittedName>
</protein>
<dbReference type="EMBL" id="AWUW01000121">
    <property type="protein sequence ID" value="ERJ64888.1"/>
    <property type="molecule type" value="Genomic_DNA"/>
</dbReference>
<dbReference type="HOGENOM" id="CLU_3139022_0_0_10"/>
<proteinExistence type="predicted"/>